<feature type="compositionally biased region" description="Polar residues" evidence="1">
    <location>
        <begin position="238"/>
        <end position="253"/>
    </location>
</feature>
<feature type="compositionally biased region" description="Low complexity" evidence="1">
    <location>
        <begin position="382"/>
        <end position="397"/>
    </location>
</feature>
<evidence type="ECO:0000313" key="2">
    <source>
        <dbReference type="EMBL" id="CAG9773651.1"/>
    </source>
</evidence>
<reference evidence="2" key="1">
    <citation type="submission" date="2022-01" db="EMBL/GenBank/DDBJ databases">
        <authorList>
            <person name="King R."/>
        </authorList>
    </citation>
    <scope>NUCLEOTIDE SEQUENCE</scope>
</reference>
<feature type="region of interest" description="Disordered" evidence="1">
    <location>
        <begin position="92"/>
        <end position="113"/>
    </location>
</feature>
<accession>A0A9N9N1Y3</accession>
<dbReference type="Proteomes" id="UP001152799">
    <property type="component" value="Chromosome 9"/>
</dbReference>
<feature type="compositionally biased region" description="Polar residues" evidence="1">
    <location>
        <begin position="170"/>
        <end position="186"/>
    </location>
</feature>
<feature type="compositionally biased region" description="Polar residues" evidence="1">
    <location>
        <begin position="262"/>
        <end position="273"/>
    </location>
</feature>
<feature type="region of interest" description="Disordered" evidence="1">
    <location>
        <begin position="1"/>
        <end position="56"/>
    </location>
</feature>
<organism evidence="2 3">
    <name type="scientific">Ceutorhynchus assimilis</name>
    <name type="common">cabbage seed weevil</name>
    <dbReference type="NCBI Taxonomy" id="467358"/>
    <lineage>
        <taxon>Eukaryota</taxon>
        <taxon>Metazoa</taxon>
        <taxon>Ecdysozoa</taxon>
        <taxon>Arthropoda</taxon>
        <taxon>Hexapoda</taxon>
        <taxon>Insecta</taxon>
        <taxon>Pterygota</taxon>
        <taxon>Neoptera</taxon>
        <taxon>Endopterygota</taxon>
        <taxon>Coleoptera</taxon>
        <taxon>Polyphaga</taxon>
        <taxon>Cucujiformia</taxon>
        <taxon>Curculionidae</taxon>
        <taxon>Ceutorhynchinae</taxon>
        <taxon>Ceutorhynchus</taxon>
    </lineage>
</organism>
<feature type="region of interest" description="Disordered" evidence="1">
    <location>
        <begin position="130"/>
        <end position="331"/>
    </location>
</feature>
<feature type="compositionally biased region" description="Basic and acidic residues" evidence="1">
    <location>
        <begin position="1"/>
        <end position="11"/>
    </location>
</feature>
<sequence length="537" mass="59230">MKKGSKAERSRSARQSRSRQKTVIPSRSRSFDPRSHSPTNVERQQSYHRPKECVGGPDIYGTILGRTVDEQILAGLQALFNICGECRQEEMGEVPLEDSSPNEPLEQGVESAAEDVDYVVNNNYVEVKSDISHDSEAAPESSMEDIVPSPSARREESKLKSTTRREESQLKSTASDSIVTVLSNKTQTEEEIKSEVISEESQTSSEHSCQCKPSTHDCECGTTRICYSPDDLCGPHDTLSQSDSQESNDQVEASSLHYEPSHNGSQHQRFSHQGSHHKPSNSSHHSHHGSIKREPSHQSSLKRSSNHHVEKSQSPHHHNLKNGPETHSSSSLKKVTLSFDKHAGSGHEFEAPETQESYPGKKSNKHENTCYCRSITAKSDISTSTDASKQSSKSTSSNDIDTRVCSTSYTCISRDNIRKDGSCQPDSCPKEAASTSTSSLSLNKPKSAIKQTDCCSRCQKKKPTPKKVALCECDTSASLDQSQSGDGSHGEVRYAITKITKFTSYTTYEVLKSTGKKPKVMPTRVEGVFVLKNRSFK</sequence>
<feature type="compositionally biased region" description="Basic and acidic residues" evidence="1">
    <location>
        <begin position="187"/>
        <end position="196"/>
    </location>
</feature>
<feature type="region of interest" description="Disordered" evidence="1">
    <location>
        <begin position="382"/>
        <end position="401"/>
    </location>
</feature>
<dbReference type="EMBL" id="OU892285">
    <property type="protein sequence ID" value="CAG9773651.1"/>
    <property type="molecule type" value="Genomic_DNA"/>
</dbReference>
<protein>
    <submittedName>
        <fullName evidence="2">Uncharacterized protein</fullName>
    </submittedName>
</protein>
<keyword evidence="3" id="KW-1185">Reference proteome</keyword>
<feature type="compositionally biased region" description="Polar residues" evidence="1">
    <location>
        <begin position="202"/>
        <end position="213"/>
    </location>
</feature>
<gene>
    <name evidence="2" type="ORF">CEUTPL_LOCUS14039</name>
</gene>
<feature type="compositionally biased region" description="Basic and acidic residues" evidence="1">
    <location>
        <begin position="152"/>
        <end position="169"/>
    </location>
</feature>
<proteinExistence type="predicted"/>
<evidence type="ECO:0000256" key="1">
    <source>
        <dbReference type="SAM" id="MobiDB-lite"/>
    </source>
</evidence>
<name>A0A9N9N1Y3_9CUCU</name>
<feature type="region of interest" description="Disordered" evidence="1">
    <location>
        <begin position="343"/>
        <end position="366"/>
    </location>
</feature>
<feature type="compositionally biased region" description="Basic residues" evidence="1">
    <location>
        <begin position="274"/>
        <end position="290"/>
    </location>
</feature>
<dbReference type="OrthoDB" id="6784607at2759"/>
<evidence type="ECO:0000313" key="3">
    <source>
        <dbReference type="Proteomes" id="UP001152799"/>
    </source>
</evidence>
<dbReference type="AlphaFoldDB" id="A0A9N9N1Y3"/>